<protein>
    <submittedName>
        <fullName evidence="2">cAMP-binding domain of CRP or a regulatory subunit of cAMP-dependent protein kinases</fullName>
    </submittedName>
</protein>
<evidence type="ECO:0000313" key="2">
    <source>
        <dbReference type="EMBL" id="SFC16225.1"/>
    </source>
</evidence>
<gene>
    <name evidence="2" type="ORF">SAMN05421780_103124</name>
</gene>
<name>A0A1I1GXI6_9BACT</name>
<dbReference type="InterPro" id="IPR014710">
    <property type="entry name" value="RmlC-like_jellyroll"/>
</dbReference>
<dbReference type="Proteomes" id="UP000199514">
    <property type="component" value="Unassembled WGS sequence"/>
</dbReference>
<dbReference type="GO" id="GO:0016301">
    <property type="term" value="F:kinase activity"/>
    <property type="evidence" value="ECO:0007669"/>
    <property type="project" value="UniProtKB-KW"/>
</dbReference>
<feature type="domain" description="Cyclic nucleotide-binding" evidence="1">
    <location>
        <begin position="30"/>
        <end position="117"/>
    </location>
</feature>
<keyword evidence="2" id="KW-0418">Kinase</keyword>
<keyword evidence="2" id="KW-0808">Transferase</keyword>
<keyword evidence="3" id="KW-1185">Reference proteome</keyword>
<dbReference type="Pfam" id="PF00027">
    <property type="entry name" value="cNMP_binding"/>
    <property type="match status" value="1"/>
</dbReference>
<dbReference type="OrthoDB" id="1933280at2"/>
<evidence type="ECO:0000313" key="3">
    <source>
        <dbReference type="Proteomes" id="UP000199514"/>
    </source>
</evidence>
<dbReference type="STRING" id="927664.SAMN05421780_103124"/>
<dbReference type="SUPFAM" id="SSF51206">
    <property type="entry name" value="cAMP-binding domain-like"/>
    <property type="match status" value="1"/>
</dbReference>
<sequence length="187" mass="21929">MSELFRQHIEKIVPLTDQEFALVSSFFVKKKLKKHQFLVQAGELAPYDFWVEKGLLRAYLLEENGKEQILQFAMEDWWITDYQAHFSAQPATLNVDCLEDCQVLCISQEDKDRLCAQLQKFEHFFRKKSNAGYVALQKRILSLLTDQAHERYQQFLSLYPSIIQRVPKKYIASYLGVSRETLSRLSG</sequence>
<dbReference type="InterPro" id="IPR018490">
    <property type="entry name" value="cNMP-bd_dom_sf"/>
</dbReference>
<proteinExistence type="predicted"/>
<dbReference type="Gene3D" id="2.60.120.10">
    <property type="entry name" value="Jelly Rolls"/>
    <property type="match status" value="1"/>
</dbReference>
<dbReference type="CDD" id="cd00038">
    <property type="entry name" value="CAP_ED"/>
    <property type="match status" value="1"/>
</dbReference>
<organism evidence="2 3">
    <name type="scientific">Flexibacter flexilis DSM 6793</name>
    <dbReference type="NCBI Taxonomy" id="927664"/>
    <lineage>
        <taxon>Bacteria</taxon>
        <taxon>Pseudomonadati</taxon>
        <taxon>Bacteroidota</taxon>
        <taxon>Cytophagia</taxon>
        <taxon>Cytophagales</taxon>
        <taxon>Flexibacteraceae</taxon>
        <taxon>Flexibacter</taxon>
    </lineage>
</organism>
<evidence type="ECO:0000259" key="1">
    <source>
        <dbReference type="Pfam" id="PF00027"/>
    </source>
</evidence>
<reference evidence="2 3" key="1">
    <citation type="submission" date="2016-10" db="EMBL/GenBank/DDBJ databases">
        <authorList>
            <person name="de Groot N.N."/>
        </authorList>
    </citation>
    <scope>NUCLEOTIDE SEQUENCE [LARGE SCALE GENOMIC DNA]</scope>
    <source>
        <strain evidence="2 3">DSM 6793</strain>
    </source>
</reference>
<accession>A0A1I1GXI6</accession>
<dbReference type="InterPro" id="IPR000595">
    <property type="entry name" value="cNMP-bd_dom"/>
</dbReference>
<dbReference type="RefSeq" id="WP_091509896.1">
    <property type="nucleotide sequence ID" value="NZ_FOLE01000003.1"/>
</dbReference>
<dbReference type="EMBL" id="FOLE01000003">
    <property type="protein sequence ID" value="SFC16225.1"/>
    <property type="molecule type" value="Genomic_DNA"/>
</dbReference>
<dbReference type="AlphaFoldDB" id="A0A1I1GXI6"/>